<dbReference type="VEuPathDB" id="VectorBase:BGLAX_027861"/>
<name>A0A2C9KRK9_BIOGL</name>
<evidence type="ECO:0000256" key="1">
    <source>
        <dbReference type="ARBA" id="ARBA00022723"/>
    </source>
</evidence>
<dbReference type="SMART" id="SM00355">
    <property type="entry name" value="ZnF_C2H2"/>
    <property type="match status" value="9"/>
</dbReference>
<keyword evidence="4" id="KW-0862">Zinc</keyword>
<dbReference type="STRING" id="6526.A0A2C9KRK9"/>
<feature type="domain" description="C2H2-type" evidence="7">
    <location>
        <begin position="353"/>
        <end position="383"/>
    </location>
</feature>
<evidence type="ECO:0000256" key="2">
    <source>
        <dbReference type="ARBA" id="ARBA00022737"/>
    </source>
</evidence>
<dbReference type="KEGG" id="bgt:106065010"/>
<sequence length="826" mass="92576">MSVIWQSTVNTDKRVYYNKEMASCKVCWTCRGLFLNDVSETEISAHIKTCRPAKNNLLETSEPIEYFACDKSDFQTLCTLKDTLRKHARKIFSSLHIQKVLPHPLIKTLLSLCVSDRPIKLDGKVITERPAANKNAHHPKYIDVQINGKVDKECQTTIHTHNTPNLLNSSLRQPDLHHESVVNKLDNLGTVQSNSVRNTLTSPCADKLSYVVVTGNNSQDGLIKLATQCDVVKEDLLSLYVCKLCTHKSKSDQLMLRHLKSHNDGQMFVCSECNYSTIWRKDWKIHSQHHQNKKLKCPVCVAEFTEKDDFSLHLTTCHSMSETQKYKCIECDYQAKSLTSFKEHRRKHTGEVFKCPHQGCTFQSMYERSLQKHLKQKHSLEKTKTCHVCGFQTKHASSLSKHMMLHSEFKPYKCSQCTFTGLYPSEVILHAKRKHLKQKMFSCPTCSFQTSYPWAIQKHITLHDGKRGYVCSVCGDGMYTLQKAKKHMMNSHGCENYEILSEPLLKKVKPSDYEIKYKQNVDLDSMELVVPNDTILNESANKKKENVELNKSKVDEQFLDSVSQTMNQDTVTPDTNQFSGGAASSKGGNPMLCATANNLMDVDNSLTEDSLFDLMSDFPRPPTLNRCQSASTLMFASFSPHLIDRPLTPDFFTDSPSVGSFFPTFSSKHIETDTLNLGNFESSSHQLSVPPSTNNHLSSLRGPQTLSPMLPSFASSPGTGTLASMSAGRLNASPAHDPACMDIMIPNAVLANMSQLNDHNSVAGKNGKMDVMSKSAFTSLGESYSPEIEAAIAGIPLSEECQTNSCLIEESPFPTNTVLKSNMFNL</sequence>
<dbReference type="PANTHER" id="PTHR24379:SF121">
    <property type="entry name" value="C2H2-TYPE DOMAIN-CONTAINING PROTEIN"/>
    <property type="match status" value="1"/>
</dbReference>
<feature type="domain" description="C2H2-type" evidence="7">
    <location>
        <begin position="326"/>
        <end position="353"/>
    </location>
</feature>
<dbReference type="GO" id="GO:0008270">
    <property type="term" value="F:zinc ion binding"/>
    <property type="evidence" value="ECO:0007669"/>
    <property type="project" value="UniProtKB-KW"/>
</dbReference>
<dbReference type="PANTHER" id="PTHR24379">
    <property type="entry name" value="KRAB AND ZINC FINGER DOMAIN-CONTAINING"/>
    <property type="match status" value="1"/>
</dbReference>
<dbReference type="PROSITE" id="PS50157">
    <property type="entry name" value="ZINC_FINGER_C2H2_2"/>
    <property type="match status" value="3"/>
</dbReference>
<dbReference type="AlphaFoldDB" id="A0A2C9KRK9"/>
<dbReference type="Proteomes" id="UP000076420">
    <property type="component" value="Unassembled WGS sequence"/>
</dbReference>
<feature type="domain" description="C2H2-type" evidence="7">
    <location>
        <begin position="384"/>
        <end position="411"/>
    </location>
</feature>
<keyword evidence="1" id="KW-0479">Metal-binding</keyword>
<evidence type="ECO:0000256" key="4">
    <source>
        <dbReference type="ARBA" id="ARBA00022833"/>
    </source>
</evidence>
<evidence type="ECO:0000256" key="6">
    <source>
        <dbReference type="SAM" id="MobiDB-lite"/>
    </source>
</evidence>
<evidence type="ECO:0000313" key="8">
    <source>
        <dbReference type="EnsemblMetazoa" id="BGLB022742-PA"/>
    </source>
</evidence>
<dbReference type="EnsemblMetazoa" id="BGLB022742-RA">
    <property type="protein sequence ID" value="BGLB022742-PA"/>
    <property type="gene ID" value="BGLB022742"/>
</dbReference>
<accession>A0A2C9KRK9</accession>
<evidence type="ECO:0000259" key="7">
    <source>
        <dbReference type="PROSITE" id="PS50157"/>
    </source>
</evidence>
<organism evidence="8 9">
    <name type="scientific">Biomphalaria glabrata</name>
    <name type="common">Bloodfluke planorb</name>
    <name type="synonym">Freshwater snail</name>
    <dbReference type="NCBI Taxonomy" id="6526"/>
    <lineage>
        <taxon>Eukaryota</taxon>
        <taxon>Metazoa</taxon>
        <taxon>Spiralia</taxon>
        <taxon>Lophotrochozoa</taxon>
        <taxon>Mollusca</taxon>
        <taxon>Gastropoda</taxon>
        <taxon>Heterobranchia</taxon>
        <taxon>Euthyneura</taxon>
        <taxon>Panpulmonata</taxon>
        <taxon>Hygrophila</taxon>
        <taxon>Lymnaeoidea</taxon>
        <taxon>Planorbidae</taxon>
        <taxon>Biomphalaria</taxon>
    </lineage>
</organism>
<proteinExistence type="predicted"/>
<dbReference type="InterPro" id="IPR013087">
    <property type="entry name" value="Znf_C2H2_type"/>
</dbReference>
<dbReference type="VEuPathDB" id="VectorBase:BGLB022742"/>
<evidence type="ECO:0000256" key="3">
    <source>
        <dbReference type="ARBA" id="ARBA00022771"/>
    </source>
</evidence>
<dbReference type="SUPFAM" id="SSF57667">
    <property type="entry name" value="beta-beta-alpha zinc fingers"/>
    <property type="match status" value="3"/>
</dbReference>
<feature type="region of interest" description="Disordered" evidence="6">
    <location>
        <begin position="681"/>
        <end position="701"/>
    </location>
</feature>
<reference evidence="8" key="1">
    <citation type="submission" date="2020-05" db="UniProtKB">
        <authorList>
            <consortium name="EnsemblMetazoa"/>
        </authorList>
    </citation>
    <scope>IDENTIFICATION</scope>
    <source>
        <strain evidence="8">BB02</strain>
    </source>
</reference>
<keyword evidence="3 5" id="KW-0863">Zinc-finger</keyword>
<keyword evidence="2" id="KW-0677">Repeat</keyword>
<dbReference type="PROSITE" id="PS00028">
    <property type="entry name" value="ZINC_FINGER_C2H2_1"/>
    <property type="match status" value="2"/>
</dbReference>
<evidence type="ECO:0000256" key="5">
    <source>
        <dbReference type="PROSITE-ProRule" id="PRU00042"/>
    </source>
</evidence>
<evidence type="ECO:0000313" key="9">
    <source>
        <dbReference type="Proteomes" id="UP000076420"/>
    </source>
</evidence>
<dbReference type="InterPro" id="IPR036236">
    <property type="entry name" value="Znf_C2H2_sf"/>
</dbReference>
<gene>
    <name evidence="8" type="primary">106065010</name>
</gene>
<protein>
    <recommendedName>
        <fullName evidence="7">C2H2-type domain-containing protein</fullName>
    </recommendedName>
</protein>
<dbReference type="Gene3D" id="3.30.160.60">
    <property type="entry name" value="Classic Zinc Finger"/>
    <property type="match status" value="4"/>
</dbReference>